<dbReference type="Gene3D" id="3.40.960.10">
    <property type="entry name" value="VSR Endonuclease"/>
    <property type="match status" value="1"/>
</dbReference>
<evidence type="ECO:0000256" key="4">
    <source>
        <dbReference type="ARBA" id="ARBA00022801"/>
    </source>
</evidence>
<keyword evidence="5" id="KW-0234">DNA repair</keyword>
<dbReference type="Proteomes" id="UP001139344">
    <property type="component" value="Unassembled WGS sequence"/>
</dbReference>
<reference evidence="7" key="1">
    <citation type="submission" date="2021-12" db="EMBL/GenBank/DDBJ databases">
        <title>Description of Gramella crocea sp. nov., a new bacterium isolated from activated sludge.</title>
        <authorList>
            <person name="Zhang X."/>
        </authorList>
    </citation>
    <scope>NUCLEOTIDE SEQUENCE</scope>
    <source>
        <strain evidence="7">YB25</strain>
    </source>
</reference>
<keyword evidence="4" id="KW-0378">Hydrolase</keyword>
<evidence type="ECO:0000256" key="2">
    <source>
        <dbReference type="ARBA" id="ARBA00022759"/>
    </source>
</evidence>
<evidence type="ECO:0000256" key="6">
    <source>
        <dbReference type="ARBA" id="ARBA00029466"/>
    </source>
</evidence>
<dbReference type="InterPro" id="IPR011335">
    <property type="entry name" value="Restrct_endonuc-II-like"/>
</dbReference>
<dbReference type="GO" id="GO:0004519">
    <property type="term" value="F:endonuclease activity"/>
    <property type="evidence" value="ECO:0007669"/>
    <property type="project" value="UniProtKB-KW"/>
</dbReference>
<dbReference type="EMBL" id="JAJSON010000010">
    <property type="protein sequence ID" value="MCG9970734.1"/>
    <property type="molecule type" value="Genomic_DNA"/>
</dbReference>
<dbReference type="NCBIfam" id="TIGR00632">
    <property type="entry name" value="vsr"/>
    <property type="match status" value="1"/>
</dbReference>
<evidence type="ECO:0000313" key="8">
    <source>
        <dbReference type="Proteomes" id="UP001139344"/>
    </source>
</evidence>
<evidence type="ECO:0000313" key="7">
    <source>
        <dbReference type="EMBL" id="MCG9970734.1"/>
    </source>
</evidence>
<dbReference type="GO" id="GO:0006298">
    <property type="term" value="P:mismatch repair"/>
    <property type="evidence" value="ECO:0007669"/>
    <property type="project" value="InterPro"/>
</dbReference>
<keyword evidence="1" id="KW-0540">Nuclease</keyword>
<proteinExistence type="inferred from homology"/>
<accession>A0A9X1UUX3</accession>
<gene>
    <name evidence="7" type="ORF">LU635_03715</name>
</gene>
<dbReference type="GO" id="GO:0016787">
    <property type="term" value="F:hydrolase activity"/>
    <property type="evidence" value="ECO:0007669"/>
    <property type="project" value="UniProtKB-KW"/>
</dbReference>
<dbReference type="SUPFAM" id="SSF52980">
    <property type="entry name" value="Restriction endonuclease-like"/>
    <property type="match status" value="1"/>
</dbReference>
<dbReference type="Pfam" id="PF03852">
    <property type="entry name" value="Vsr"/>
    <property type="match status" value="1"/>
</dbReference>
<comment type="caution">
    <text evidence="7">The sequence shown here is derived from an EMBL/GenBank/DDBJ whole genome shotgun (WGS) entry which is preliminary data.</text>
</comment>
<dbReference type="CDD" id="cd00221">
    <property type="entry name" value="Vsr"/>
    <property type="match status" value="1"/>
</dbReference>
<organism evidence="7 8">
    <name type="scientific">Christiangramia crocea</name>
    <dbReference type="NCBI Taxonomy" id="2904124"/>
    <lineage>
        <taxon>Bacteria</taxon>
        <taxon>Pseudomonadati</taxon>
        <taxon>Bacteroidota</taxon>
        <taxon>Flavobacteriia</taxon>
        <taxon>Flavobacteriales</taxon>
        <taxon>Flavobacteriaceae</taxon>
        <taxon>Christiangramia</taxon>
    </lineage>
</organism>
<keyword evidence="8" id="KW-1185">Reference proteome</keyword>
<evidence type="ECO:0000256" key="1">
    <source>
        <dbReference type="ARBA" id="ARBA00022722"/>
    </source>
</evidence>
<evidence type="ECO:0000256" key="3">
    <source>
        <dbReference type="ARBA" id="ARBA00022763"/>
    </source>
</evidence>
<dbReference type="RefSeq" id="WP_240096312.1">
    <property type="nucleotide sequence ID" value="NZ_JAJSON010000010.1"/>
</dbReference>
<keyword evidence="2 7" id="KW-0255">Endonuclease</keyword>
<dbReference type="AlphaFoldDB" id="A0A9X1UUX3"/>
<comment type="similarity">
    <text evidence="6">Belongs to the Vsr family.</text>
</comment>
<dbReference type="InterPro" id="IPR004603">
    <property type="entry name" value="DNA_mismatch_endonuc_vsr"/>
</dbReference>
<sequence length="149" mass="17645">MADVHNKQTRSYNMSQIKGKNTKPELMVRKFLYANGFRYRIHVKNLPGKPDIVLRKYRTIIDIRGCFWHSHSNCRFGDNVSTSSEKITSRRHSAIERDIIKMKKWKADGWKVIIVWADCQLEPRRKKSKVRERTLLKIINELKGENTCN</sequence>
<keyword evidence="3" id="KW-0227">DNA damage</keyword>
<protein>
    <submittedName>
        <fullName evidence="7">Very short patch repair endonuclease</fullName>
    </submittedName>
</protein>
<evidence type="ECO:0000256" key="5">
    <source>
        <dbReference type="ARBA" id="ARBA00023204"/>
    </source>
</evidence>
<name>A0A9X1UUX3_9FLAO</name>